<organism evidence="10 11">
    <name type="scientific">Singulisphaera acidiphila (strain ATCC BAA-1392 / DSM 18658 / VKM B-2454 / MOB10)</name>
    <dbReference type="NCBI Taxonomy" id="886293"/>
    <lineage>
        <taxon>Bacteria</taxon>
        <taxon>Pseudomonadati</taxon>
        <taxon>Planctomycetota</taxon>
        <taxon>Planctomycetia</taxon>
        <taxon>Isosphaerales</taxon>
        <taxon>Isosphaeraceae</taxon>
        <taxon>Singulisphaera</taxon>
    </lineage>
</organism>
<keyword evidence="2" id="KW-1003">Cell membrane</keyword>
<evidence type="ECO:0000256" key="1">
    <source>
        <dbReference type="ARBA" id="ARBA00004651"/>
    </source>
</evidence>
<feature type="transmembrane region" description="Helical" evidence="8">
    <location>
        <begin position="24"/>
        <end position="44"/>
    </location>
</feature>
<feature type="transmembrane region" description="Helical" evidence="8">
    <location>
        <begin position="247"/>
        <end position="271"/>
    </location>
</feature>
<dbReference type="PANTHER" id="PTHR33908:SF3">
    <property type="entry name" value="UNDECAPRENYL PHOSPHATE-ALPHA-4-AMINO-4-DEOXY-L-ARABINOSE ARABINOSYL TRANSFERASE"/>
    <property type="match status" value="1"/>
</dbReference>
<evidence type="ECO:0000313" key="11">
    <source>
        <dbReference type="Proteomes" id="UP000010798"/>
    </source>
</evidence>
<dbReference type="GO" id="GO:0009103">
    <property type="term" value="P:lipopolysaccharide biosynthetic process"/>
    <property type="evidence" value="ECO:0007669"/>
    <property type="project" value="UniProtKB-ARBA"/>
</dbReference>
<dbReference type="GO" id="GO:0005886">
    <property type="term" value="C:plasma membrane"/>
    <property type="evidence" value="ECO:0007669"/>
    <property type="project" value="UniProtKB-SubCell"/>
</dbReference>
<evidence type="ECO:0000256" key="7">
    <source>
        <dbReference type="ARBA" id="ARBA00023136"/>
    </source>
</evidence>
<dbReference type="InterPro" id="IPR038731">
    <property type="entry name" value="RgtA/B/C-like"/>
</dbReference>
<feature type="transmembrane region" description="Helical" evidence="8">
    <location>
        <begin position="331"/>
        <end position="356"/>
    </location>
</feature>
<evidence type="ECO:0000256" key="4">
    <source>
        <dbReference type="ARBA" id="ARBA00022679"/>
    </source>
</evidence>
<dbReference type="GO" id="GO:0016763">
    <property type="term" value="F:pentosyltransferase activity"/>
    <property type="evidence" value="ECO:0007669"/>
    <property type="project" value="TreeGrafter"/>
</dbReference>
<proteinExistence type="predicted"/>
<feature type="transmembrane region" description="Helical" evidence="8">
    <location>
        <begin position="195"/>
        <end position="226"/>
    </location>
</feature>
<feature type="transmembrane region" description="Helical" evidence="8">
    <location>
        <begin position="368"/>
        <end position="385"/>
    </location>
</feature>
<comment type="subcellular location">
    <subcellularLocation>
        <location evidence="1">Cell membrane</location>
        <topology evidence="1">Multi-pass membrane protein</topology>
    </subcellularLocation>
</comment>
<evidence type="ECO:0000256" key="2">
    <source>
        <dbReference type="ARBA" id="ARBA00022475"/>
    </source>
</evidence>
<evidence type="ECO:0000256" key="5">
    <source>
        <dbReference type="ARBA" id="ARBA00022692"/>
    </source>
</evidence>
<feature type="domain" description="Glycosyltransferase RgtA/B/C/D-like" evidence="9">
    <location>
        <begin position="135"/>
        <end position="226"/>
    </location>
</feature>
<keyword evidence="11" id="KW-1185">Reference proteome</keyword>
<keyword evidence="6 8" id="KW-1133">Transmembrane helix</keyword>
<dbReference type="InterPro" id="IPR050297">
    <property type="entry name" value="LipidA_mod_glycosyltrf_83"/>
</dbReference>
<dbReference type="Proteomes" id="UP000010798">
    <property type="component" value="Chromosome"/>
</dbReference>
<evidence type="ECO:0000256" key="6">
    <source>
        <dbReference type="ARBA" id="ARBA00022989"/>
    </source>
</evidence>
<gene>
    <name evidence="10" type="ordered locus">Sinac_6333</name>
</gene>
<evidence type="ECO:0000313" key="10">
    <source>
        <dbReference type="EMBL" id="AGA30415.1"/>
    </source>
</evidence>
<dbReference type="HOGENOM" id="CLU_432629_0_0_0"/>
<keyword evidence="7 8" id="KW-0472">Membrane</keyword>
<dbReference type="STRING" id="886293.Sinac_6333"/>
<feature type="transmembrane region" description="Helical" evidence="8">
    <location>
        <begin position="124"/>
        <end position="142"/>
    </location>
</feature>
<keyword evidence="5 8" id="KW-0812">Transmembrane</keyword>
<dbReference type="RefSeq" id="WP_015249498.1">
    <property type="nucleotide sequence ID" value="NC_019892.1"/>
</dbReference>
<evidence type="ECO:0000256" key="8">
    <source>
        <dbReference type="SAM" id="Phobius"/>
    </source>
</evidence>
<evidence type="ECO:0000256" key="3">
    <source>
        <dbReference type="ARBA" id="ARBA00022676"/>
    </source>
</evidence>
<name>L0DNM6_SINAD</name>
<reference evidence="10 11" key="1">
    <citation type="submission" date="2012-02" db="EMBL/GenBank/DDBJ databases">
        <title>Complete sequence of chromosome of Singulisphaera acidiphila DSM 18658.</title>
        <authorList>
            <consortium name="US DOE Joint Genome Institute (JGI-PGF)"/>
            <person name="Lucas S."/>
            <person name="Copeland A."/>
            <person name="Lapidus A."/>
            <person name="Glavina del Rio T."/>
            <person name="Dalin E."/>
            <person name="Tice H."/>
            <person name="Bruce D."/>
            <person name="Goodwin L."/>
            <person name="Pitluck S."/>
            <person name="Peters L."/>
            <person name="Ovchinnikova G."/>
            <person name="Chertkov O."/>
            <person name="Kyrpides N."/>
            <person name="Mavromatis K."/>
            <person name="Ivanova N."/>
            <person name="Brettin T."/>
            <person name="Detter J.C."/>
            <person name="Han C."/>
            <person name="Larimer F."/>
            <person name="Land M."/>
            <person name="Hauser L."/>
            <person name="Markowitz V."/>
            <person name="Cheng J.-F."/>
            <person name="Hugenholtz P."/>
            <person name="Woyke T."/>
            <person name="Wu D."/>
            <person name="Tindall B."/>
            <person name="Pomrenke H."/>
            <person name="Brambilla E."/>
            <person name="Klenk H.-P."/>
            <person name="Eisen J.A."/>
        </authorList>
    </citation>
    <scope>NUCLEOTIDE SEQUENCE [LARGE SCALE GENOMIC DNA]</scope>
    <source>
        <strain evidence="11">ATCC BAA-1392 / DSM 18658 / VKM B-2454 / MOB10</strain>
    </source>
</reference>
<feature type="transmembrane region" description="Helical" evidence="8">
    <location>
        <begin position="391"/>
        <end position="409"/>
    </location>
</feature>
<dbReference type="Pfam" id="PF13231">
    <property type="entry name" value="PMT_2"/>
    <property type="match status" value="1"/>
</dbReference>
<evidence type="ECO:0000259" key="9">
    <source>
        <dbReference type="Pfam" id="PF13231"/>
    </source>
</evidence>
<dbReference type="eggNOG" id="COG1807">
    <property type="taxonomic scope" value="Bacteria"/>
</dbReference>
<dbReference type="OrthoDB" id="224989at2"/>
<dbReference type="GO" id="GO:0010041">
    <property type="term" value="P:response to iron(III) ion"/>
    <property type="evidence" value="ECO:0007669"/>
    <property type="project" value="TreeGrafter"/>
</dbReference>
<protein>
    <submittedName>
        <fullName evidence="10">PMT family glycosyltransferase, 4-amino-4-deoxy-L-arabinose transferase</fullName>
    </submittedName>
</protein>
<dbReference type="KEGG" id="saci:Sinac_6333"/>
<dbReference type="PANTHER" id="PTHR33908">
    <property type="entry name" value="MANNOSYLTRANSFERASE YKCB-RELATED"/>
    <property type="match status" value="1"/>
</dbReference>
<dbReference type="EMBL" id="CP003364">
    <property type="protein sequence ID" value="AGA30415.1"/>
    <property type="molecule type" value="Genomic_DNA"/>
</dbReference>
<dbReference type="AlphaFoldDB" id="L0DNM6"/>
<keyword evidence="4 10" id="KW-0808">Transferase</keyword>
<accession>L0DNM6</accession>
<feature type="transmembrane region" description="Helical" evidence="8">
    <location>
        <begin position="173"/>
        <end position="189"/>
    </location>
</feature>
<keyword evidence="3" id="KW-0328">Glycosyltransferase</keyword>
<sequence>MDPNITMPNPDSAGSCDPLPPGPAPRWCIVVVVLAGLLGLGLLADSIAASSASYDEVAYLKVAARWWRTGEQDEISRMGSPLVFWKLQQAPLLWILDHSGHRNWVDDPLEFQSRLLPLARLSSLWIWAVAWSLTVVWSRLLYGPRAMALAALLFVLSPNLLAHGALITMEMPLTACTTGLFLLFWRFLQAGDRRAFWGAAALAGLAMSCKYTTVIIPPMLGLIWWVDRWRSGERQPVRLTFEVARGMSGFLVVMGLANLIVTGFAVLPLGLPQAEHRTLKQVVGATLRPWVDPAMQLPIPEELVGFANQLVRQREGGPSYLFGERRMTGWWYYYFVALAVKVPLTVGLLFLGRGLLLRRSLAANNHSWMLPTIIALFMAITAAGSSRNYGLRYLLPLAPLAIVWVSGLLEGSRRARTLAVIGVLGQAVAVFGIHPHELTYFNAIAGGPTGGRRILADSNLDWGQGLKSLVRLQRAEPALADMTLYYFGDTAPRHYGVAGTHYLISAVSVPENLPAKLSAGTEFLAVSASLQWGPWGPDDYFQELRGLTPVRMTDDQTIAIYRARDLPEASSVSH</sequence>